<name>A0A5N6KQR7_9ROSI</name>
<feature type="compositionally biased region" description="Low complexity" evidence="1">
    <location>
        <begin position="300"/>
        <end position="316"/>
    </location>
</feature>
<organism evidence="2 3">
    <name type="scientific">Carpinus fangiana</name>
    <dbReference type="NCBI Taxonomy" id="176857"/>
    <lineage>
        <taxon>Eukaryota</taxon>
        <taxon>Viridiplantae</taxon>
        <taxon>Streptophyta</taxon>
        <taxon>Embryophyta</taxon>
        <taxon>Tracheophyta</taxon>
        <taxon>Spermatophyta</taxon>
        <taxon>Magnoliopsida</taxon>
        <taxon>eudicotyledons</taxon>
        <taxon>Gunneridae</taxon>
        <taxon>Pentapetalae</taxon>
        <taxon>rosids</taxon>
        <taxon>fabids</taxon>
        <taxon>Fagales</taxon>
        <taxon>Betulaceae</taxon>
        <taxon>Carpinus</taxon>
    </lineage>
</organism>
<proteinExistence type="predicted"/>
<feature type="compositionally biased region" description="Basic and acidic residues" evidence="1">
    <location>
        <begin position="376"/>
        <end position="444"/>
    </location>
</feature>
<evidence type="ECO:0000313" key="3">
    <source>
        <dbReference type="Proteomes" id="UP000327013"/>
    </source>
</evidence>
<dbReference type="AlphaFoldDB" id="A0A5N6KQR7"/>
<protein>
    <submittedName>
        <fullName evidence="2">Uncharacterized protein</fullName>
    </submittedName>
</protein>
<accession>A0A5N6KQR7</accession>
<sequence>MGTLFHTERPLPAGRISAMQTYSPHTTHVESHWDRSGVLAGLDEAQYTSRRLDGHATYPSDRRRSTHGRLHKRVGSGSSDPRRRPAAIATPDLVSEGSDPILPSPHPTPEDTLGSIQKSPASYKPRSDNLRKNLRWLTQPATRSASPDLKDEIDLSRTAAENEERSGLGIAIPPSRLVESPILSDDTYGSASPAITRSHARTLSHNSASSQNMSTSFKPTVPFVHPIHQSPRPGMPTSHSNSFNSERSSDAVTRPRGESVTSAFPSITRNRGESSASTFTARTFDTSEASTQRPILKLNTSNSSSTRASASATPIARSRRGTNMSNMSRPEYSSPDIISPSSRTSLDRAFSFMRRDTDPVDPAVRAASIHAARQAFQDREEAKVAKQERQERRAAERREQAALKVEERKRRKSDATEKKHTVEAEKQRRKSDAASKAERAHERSGGIFSEKVAQQDFEIQRKIPGRRESAPRRPKPAVVSGGRVKGADATHSAVEDVKFPRVSRKRAAKSIYLRFWTWFKTRLLRIDQARR</sequence>
<comment type="caution">
    <text evidence="2">The sequence shown here is derived from an EMBL/GenBank/DDBJ whole genome shotgun (WGS) entry which is preliminary data.</text>
</comment>
<dbReference type="Proteomes" id="UP000327013">
    <property type="component" value="Unassembled WGS sequence"/>
</dbReference>
<evidence type="ECO:0000313" key="2">
    <source>
        <dbReference type="EMBL" id="KAB8338764.1"/>
    </source>
</evidence>
<dbReference type="OrthoDB" id="5377213at2759"/>
<feature type="compositionally biased region" description="Basic and acidic residues" evidence="1">
    <location>
        <begin position="458"/>
        <end position="471"/>
    </location>
</feature>
<feature type="region of interest" description="Disordered" evidence="1">
    <location>
        <begin position="376"/>
        <end position="486"/>
    </location>
</feature>
<gene>
    <name evidence="2" type="ORF">FH972_021709</name>
</gene>
<feature type="region of interest" description="Disordered" evidence="1">
    <location>
        <begin position="300"/>
        <end position="342"/>
    </location>
</feature>
<reference evidence="2 3" key="1">
    <citation type="submission" date="2019-06" db="EMBL/GenBank/DDBJ databases">
        <title>A chromosomal-level reference genome of Carpinus fangiana (Coryloideae, Betulaceae).</title>
        <authorList>
            <person name="Yang X."/>
            <person name="Wang Z."/>
            <person name="Zhang L."/>
            <person name="Hao G."/>
            <person name="Liu J."/>
            <person name="Yang Y."/>
        </authorList>
    </citation>
    <scope>NUCLEOTIDE SEQUENCE [LARGE SCALE GENOMIC DNA]</scope>
    <source>
        <strain evidence="2">Cfa_2016G</strain>
        <tissue evidence="2">Leaf</tissue>
    </source>
</reference>
<evidence type="ECO:0000256" key="1">
    <source>
        <dbReference type="SAM" id="MobiDB-lite"/>
    </source>
</evidence>
<feature type="region of interest" description="Disordered" evidence="1">
    <location>
        <begin position="50"/>
        <end position="131"/>
    </location>
</feature>
<dbReference type="EMBL" id="VIBQ01000010">
    <property type="protein sequence ID" value="KAB8338764.1"/>
    <property type="molecule type" value="Genomic_DNA"/>
</dbReference>
<feature type="compositionally biased region" description="Basic residues" evidence="1">
    <location>
        <begin position="64"/>
        <end position="74"/>
    </location>
</feature>
<keyword evidence="3" id="KW-1185">Reference proteome</keyword>
<feature type="compositionally biased region" description="Basic and acidic residues" evidence="1">
    <location>
        <begin position="247"/>
        <end position="257"/>
    </location>
</feature>
<feature type="region of interest" description="Disordered" evidence="1">
    <location>
        <begin position="225"/>
        <end position="278"/>
    </location>
</feature>
<feature type="compositionally biased region" description="Polar residues" evidence="1">
    <location>
        <begin position="259"/>
        <end position="278"/>
    </location>
</feature>